<evidence type="ECO:0000313" key="5">
    <source>
        <dbReference type="EMBL" id="TMI87440.1"/>
    </source>
</evidence>
<accession>A0A537JV93</accession>
<evidence type="ECO:0000259" key="4">
    <source>
        <dbReference type="Pfam" id="PF00496"/>
    </source>
</evidence>
<dbReference type="InterPro" id="IPR039424">
    <property type="entry name" value="SBP_5"/>
</dbReference>
<sequence length="579" mass="64328">MHDLDPDLLDSLRSVHVNRRAFLKAAATTAAGAAGAAIASGGLPASPQTSSAAPLPSAALLPADRYGSQTADGAPRRGGTLIYGMEGPSDILDPQAAGCWLTYRVTYQIFEGLITEDLSKIDRPAPPLIGRLAESWQLSDDKLTRTFALRRGVKFHDGTDFNAKAALWNWERMWDKKAPQYYARANSYCSYVVDVIKDVQALDEYTLKITFTTPFAEWERMTVQSFGEPLMISPAQAQKLGNQNFNQHPAGTGPYRATENVPNDHITLDRFEGYWGPKPNADRIVFRQLDDPSTRVATLRKGEVDFILAPPPDSVAALQREGYVILASHAPHIWYFAFNLKDPIVGKDRRVRQALVMGVDRERMCRELLKNTATPAYSMLSPATLAYDPSYRPHAYNPAAAKKLLAEAGYPNGFETTLETSTAGSGQMVPVSMIEWIQRDLKNIGVTAHIKTYEWVTYVGMLFKGRPAGTGGAQLSWGMTSNYWNDIVCRSTRQPPHGVNYGFYANPRVDRLLDQARSEFNDAARAGLYREVDRIVMGDDVAFWPICNDLNIVVLNKKVRGFVNPPEEWFQLSTPWLAG</sequence>
<comment type="caution">
    <text evidence="5">The sequence shown here is derived from an EMBL/GenBank/DDBJ whole genome shotgun (WGS) entry which is preliminary data.</text>
</comment>
<dbReference type="AlphaFoldDB" id="A0A537JV93"/>
<dbReference type="PIRSF" id="PIRSF002741">
    <property type="entry name" value="MppA"/>
    <property type="match status" value="1"/>
</dbReference>
<protein>
    <submittedName>
        <fullName evidence="5">Twin-arginine translocation signal domain-containing protein</fullName>
    </submittedName>
</protein>
<comment type="similarity">
    <text evidence="1">Belongs to the bacterial solute-binding protein 5 family.</text>
</comment>
<dbReference type="PANTHER" id="PTHR30290:SF9">
    <property type="entry name" value="OLIGOPEPTIDE-BINDING PROTEIN APPA"/>
    <property type="match status" value="1"/>
</dbReference>
<evidence type="ECO:0000313" key="6">
    <source>
        <dbReference type="Proteomes" id="UP000318509"/>
    </source>
</evidence>
<dbReference type="EMBL" id="VBAK01000157">
    <property type="protein sequence ID" value="TMI87440.1"/>
    <property type="molecule type" value="Genomic_DNA"/>
</dbReference>
<dbReference type="InterPro" id="IPR006311">
    <property type="entry name" value="TAT_signal"/>
</dbReference>
<dbReference type="GO" id="GO:0043190">
    <property type="term" value="C:ATP-binding cassette (ABC) transporter complex"/>
    <property type="evidence" value="ECO:0007669"/>
    <property type="project" value="InterPro"/>
</dbReference>
<dbReference type="NCBIfam" id="TIGR01409">
    <property type="entry name" value="TAT_signal_seq"/>
    <property type="match status" value="1"/>
</dbReference>
<feature type="domain" description="Solute-binding protein family 5" evidence="4">
    <location>
        <begin position="129"/>
        <end position="459"/>
    </location>
</feature>
<dbReference type="SUPFAM" id="SSF53850">
    <property type="entry name" value="Periplasmic binding protein-like II"/>
    <property type="match status" value="1"/>
</dbReference>
<reference evidence="5 6" key="1">
    <citation type="journal article" date="2019" name="Nat. Microbiol.">
        <title>Mediterranean grassland soil C-N compound turnover is dependent on rainfall and depth, and is mediated by genomically divergent microorganisms.</title>
        <authorList>
            <person name="Diamond S."/>
            <person name="Andeer P.F."/>
            <person name="Li Z."/>
            <person name="Crits-Christoph A."/>
            <person name="Burstein D."/>
            <person name="Anantharaman K."/>
            <person name="Lane K.R."/>
            <person name="Thomas B.C."/>
            <person name="Pan C."/>
            <person name="Northen T.R."/>
            <person name="Banfield J.F."/>
        </authorList>
    </citation>
    <scope>NUCLEOTIDE SEQUENCE [LARGE SCALE GENOMIC DNA]</scope>
    <source>
        <strain evidence="5">NP_3</strain>
    </source>
</reference>
<keyword evidence="2" id="KW-0813">Transport</keyword>
<evidence type="ECO:0000256" key="1">
    <source>
        <dbReference type="ARBA" id="ARBA00005695"/>
    </source>
</evidence>
<gene>
    <name evidence="5" type="ORF">E6H00_15555</name>
</gene>
<dbReference type="Gene3D" id="3.90.76.10">
    <property type="entry name" value="Dipeptide-binding Protein, Domain 1"/>
    <property type="match status" value="1"/>
</dbReference>
<dbReference type="Gene3D" id="3.10.105.10">
    <property type="entry name" value="Dipeptide-binding Protein, Domain 3"/>
    <property type="match status" value="1"/>
</dbReference>
<evidence type="ECO:0000256" key="3">
    <source>
        <dbReference type="ARBA" id="ARBA00022729"/>
    </source>
</evidence>
<dbReference type="GO" id="GO:0015833">
    <property type="term" value="P:peptide transport"/>
    <property type="evidence" value="ECO:0007669"/>
    <property type="project" value="TreeGrafter"/>
</dbReference>
<dbReference type="PANTHER" id="PTHR30290">
    <property type="entry name" value="PERIPLASMIC BINDING COMPONENT OF ABC TRANSPORTER"/>
    <property type="match status" value="1"/>
</dbReference>
<dbReference type="Proteomes" id="UP000318509">
    <property type="component" value="Unassembled WGS sequence"/>
</dbReference>
<proteinExistence type="inferred from homology"/>
<name>A0A537JV93_9BACT</name>
<dbReference type="InterPro" id="IPR019546">
    <property type="entry name" value="TAT_signal_bac_arc"/>
</dbReference>
<dbReference type="GO" id="GO:0042597">
    <property type="term" value="C:periplasmic space"/>
    <property type="evidence" value="ECO:0007669"/>
    <property type="project" value="UniProtKB-ARBA"/>
</dbReference>
<dbReference type="PROSITE" id="PS51318">
    <property type="entry name" value="TAT"/>
    <property type="match status" value="1"/>
</dbReference>
<dbReference type="Gene3D" id="3.40.190.10">
    <property type="entry name" value="Periplasmic binding protein-like II"/>
    <property type="match status" value="1"/>
</dbReference>
<organism evidence="5 6">
    <name type="scientific">Candidatus Segetimicrobium genomatis</name>
    <dbReference type="NCBI Taxonomy" id="2569760"/>
    <lineage>
        <taxon>Bacteria</taxon>
        <taxon>Bacillati</taxon>
        <taxon>Candidatus Sysuimicrobiota</taxon>
        <taxon>Candidatus Sysuimicrobiia</taxon>
        <taxon>Candidatus Sysuimicrobiales</taxon>
        <taxon>Candidatus Segetimicrobiaceae</taxon>
        <taxon>Candidatus Segetimicrobium</taxon>
    </lineage>
</organism>
<dbReference type="InterPro" id="IPR030678">
    <property type="entry name" value="Peptide/Ni-bd"/>
</dbReference>
<dbReference type="GO" id="GO:1904680">
    <property type="term" value="F:peptide transmembrane transporter activity"/>
    <property type="evidence" value="ECO:0007669"/>
    <property type="project" value="TreeGrafter"/>
</dbReference>
<keyword evidence="3" id="KW-0732">Signal</keyword>
<dbReference type="Pfam" id="PF00496">
    <property type="entry name" value="SBP_bac_5"/>
    <property type="match status" value="1"/>
</dbReference>
<dbReference type="InterPro" id="IPR000914">
    <property type="entry name" value="SBP_5_dom"/>
</dbReference>
<evidence type="ECO:0000256" key="2">
    <source>
        <dbReference type="ARBA" id="ARBA00022448"/>
    </source>
</evidence>